<feature type="transmembrane region" description="Helical" evidence="2">
    <location>
        <begin position="625"/>
        <end position="646"/>
    </location>
</feature>
<sequence>MTLLNREYERLKRIWRIIWKSYFIRQSIVLFQVILLMYLISQAVNKFQMLDNKTTIKDFSNSECKIKNNLEANPDCFKVGYDFKKVLFFYNDGLARDLSNDLVQLFKDNGNIFRIQNEGFPASYAVFSSYITGNPPTNFMGAPILSDNLIYQLASNDIPIAYYGTRMPAYDVLEKGKYFERVKLEYVSKDNTKLYTNLFECGGTAETCSKKFLNDLKEDGLSSFFSGDIIDERNHHTGDKHDKVTLEIIKNWIKNMRYIKEWVDENPEYLLVIFSDHGGKLTSETAAHGANNGGNEAFMIIYNSQLTPLPKEKQDKFIDQVDVCSTIWQHFAGSGVSLPAENIGKIAPTTIDKEKIYYTLKLNANQLNRFGNHWNYKLKESSYNEAVESKDKDIDHSIELFTKYINSLKLPFLNLKKFPTTEVVMFPLSIGLLVYMLLSKQYGSFKNLQLQFRLNFAHVVIPYLIIVGITGLFSGFWVLYWHDDNESIHIFVASLLTTLVMNYSSTATKIEINTNKISINGDDLPQSSNDNNNNNNNDRSEDFDNEENEEEEIDDYIEMKPQSSSHSIEINHNSPLNNNHLNNVINSAFSPSLSSSGSHNSTVVSEFSELTQPLASEYRPPNSWVLIYSFYIFFMAVNLFLLTIPLEDLLLVHFYKGSFLIAFVYLMVEFYIQIKKLKAHYADKNQPKKEYFYSVYLKFIIYSLVMISIYYYDKAWKQQHSIRYELAFFVYSVIFIHSIALLFSSRYYQSDIVLPISMLLYYLSNDKERLYLVLFVIPQFYCISNVFYFKLFNVFQPILKQYRKAYSTLRTNNLDERKMKQIFNYSLKDINFFTGITDHFLPFVVLLMISIALSCFQLMKMNFQIGDVAIYVPGVYDPPTKPIFSGIVMGVHKLGYFFLLGAFLIKLANPCPPALVLKQWNIGNGKTISFGYKSKSNADYNRIVESLNTQVWGFLMLLLLCGLFFFHLGYYNFMITKSFVFTVTLSVVVVFYGVSLVCSSLGGIFQNLFYKYILKKSIIHHSLPNLNSSFDPNNFQYKKISYN</sequence>
<dbReference type="eggNOG" id="ENOG502RH50">
    <property type="taxonomic scope" value="Eukaryota"/>
</dbReference>
<keyword evidence="2" id="KW-0472">Membrane</keyword>
<feature type="transmembrane region" description="Helical" evidence="2">
    <location>
        <begin position="883"/>
        <end position="905"/>
    </location>
</feature>
<dbReference type="GO" id="GO:0006506">
    <property type="term" value="P:GPI anchor biosynthetic process"/>
    <property type="evidence" value="ECO:0000318"/>
    <property type="project" value="GO_Central"/>
</dbReference>
<feature type="transmembrane region" description="Helical" evidence="2">
    <location>
        <begin position="770"/>
        <end position="795"/>
    </location>
</feature>
<feature type="transmembrane region" description="Helical" evidence="2">
    <location>
        <begin position="652"/>
        <end position="672"/>
    </location>
</feature>
<dbReference type="RefSeq" id="XP_003287988.1">
    <property type="nucleotide sequence ID" value="XM_003287940.1"/>
</dbReference>
<feature type="region of interest" description="Disordered" evidence="1">
    <location>
        <begin position="520"/>
        <end position="552"/>
    </location>
</feature>
<dbReference type="GO" id="GO:0051377">
    <property type="term" value="F:mannose-ethanolamine phosphotransferase activity"/>
    <property type="evidence" value="ECO:0000318"/>
    <property type="project" value="GO_Central"/>
</dbReference>
<dbReference type="VEuPathDB" id="AmoebaDB:DICPUDRAFT_152174"/>
<feature type="transmembrane region" description="Helical" evidence="2">
    <location>
        <begin position="459"/>
        <end position="481"/>
    </location>
</feature>
<feature type="transmembrane region" description="Helical" evidence="2">
    <location>
        <begin position="21"/>
        <end position="40"/>
    </location>
</feature>
<proteinExistence type="predicted"/>
<dbReference type="OMA" id="TRMPAYD"/>
<dbReference type="AlphaFoldDB" id="F0ZKN2"/>
<keyword evidence="2" id="KW-1133">Transmembrane helix</keyword>
<dbReference type="InterPro" id="IPR039524">
    <property type="entry name" value="PIGO/GPI13"/>
</dbReference>
<keyword evidence="4" id="KW-1185">Reference proteome</keyword>
<feature type="transmembrane region" description="Helical" evidence="2">
    <location>
        <begin position="840"/>
        <end position="859"/>
    </location>
</feature>
<feature type="transmembrane region" description="Helical" evidence="2">
    <location>
        <begin position="979"/>
        <end position="1005"/>
    </location>
</feature>
<reference evidence="4" key="1">
    <citation type="journal article" date="2011" name="Genome Biol.">
        <title>Comparative genomics of the social amoebae Dictyostelium discoideum and Dictyostelium purpureum.</title>
        <authorList>
            <consortium name="US DOE Joint Genome Institute (JGI-PGF)"/>
            <person name="Sucgang R."/>
            <person name="Kuo A."/>
            <person name="Tian X."/>
            <person name="Salerno W."/>
            <person name="Parikh A."/>
            <person name="Feasley C.L."/>
            <person name="Dalin E."/>
            <person name="Tu H."/>
            <person name="Huang E."/>
            <person name="Barry K."/>
            <person name="Lindquist E."/>
            <person name="Shapiro H."/>
            <person name="Bruce D."/>
            <person name="Schmutz J."/>
            <person name="Salamov A."/>
            <person name="Fey P."/>
            <person name="Gaudet P."/>
            <person name="Anjard C."/>
            <person name="Babu M.M."/>
            <person name="Basu S."/>
            <person name="Bushmanova Y."/>
            <person name="van der Wel H."/>
            <person name="Katoh-Kurasawa M."/>
            <person name="Dinh C."/>
            <person name="Coutinho P.M."/>
            <person name="Saito T."/>
            <person name="Elias M."/>
            <person name="Schaap P."/>
            <person name="Kay R.R."/>
            <person name="Henrissat B."/>
            <person name="Eichinger L."/>
            <person name="Rivero F."/>
            <person name="Putnam N.H."/>
            <person name="West C.M."/>
            <person name="Loomis W.F."/>
            <person name="Chisholm R.L."/>
            <person name="Shaulsky G."/>
            <person name="Strassmann J.E."/>
            <person name="Queller D.C."/>
            <person name="Kuspa A."/>
            <person name="Grigoriev I.V."/>
        </authorList>
    </citation>
    <scope>NUCLEOTIDE SEQUENCE [LARGE SCALE GENOMIC DNA]</scope>
    <source>
        <strain evidence="4">QSDP1</strain>
    </source>
</reference>
<evidence type="ECO:0000256" key="2">
    <source>
        <dbReference type="SAM" id="Phobius"/>
    </source>
</evidence>
<feature type="compositionally biased region" description="Acidic residues" evidence="1">
    <location>
        <begin position="541"/>
        <end position="552"/>
    </location>
</feature>
<protein>
    <submittedName>
        <fullName evidence="3">Uncharacterized protein</fullName>
    </submittedName>
</protein>
<evidence type="ECO:0000313" key="3">
    <source>
        <dbReference type="EMBL" id="EGC35509.1"/>
    </source>
</evidence>
<dbReference type="PANTHER" id="PTHR23071:SF1">
    <property type="entry name" value="GPI ETHANOLAMINE PHOSPHATE TRANSFERASE 3"/>
    <property type="match status" value="1"/>
</dbReference>
<dbReference type="SUPFAM" id="SSF53649">
    <property type="entry name" value="Alkaline phosphatase-like"/>
    <property type="match status" value="1"/>
</dbReference>
<feature type="transmembrane region" description="Helical" evidence="2">
    <location>
        <begin position="487"/>
        <end position="504"/>
    </location>
</feature>
<keyword evidence="2" id="KW-0812">Transmembrane</keyword>
<name>F0ZKN2_DICPU</name>
<dbReference type="InParanoid" id="F0ZKN2"/>
<feature type="transmembrane region" description="Helical" evidence="2">
    <location>
        <begin position="418"/>
        <end position="438"/>
    </location>
</feature>
<dbReference type="GO" id="GO:0005789">
    <property type="term" value="C:endoplasmic reticulum membrane"/>
    <property type="evidence" value="ECO:0000318"/>
    <property type="project" value="GO_Central"/>
</dbReference>
<dbReference type="Gene3D" id="3.40.720.10">
    <property type="entry name" value="Alkaline Phosphatase, subunit A"/>
    <property type="match status" value="1"/>
</dbReference>
<dbReference type="InterPro" id="IPR017850">
    <property type="entry name" value="Alkaline_phosphatase_core_sf"/>
</dbReference>
<feature type="transmembrane region" description="Helical" evidence="2">
    <location>
        <begin position="724"/>
        <end position="743"/>
    </location>
</feature>
<dbReference type="FunCoup" id="F0ZKN2">
    <property type="interactions" value="743"/>
</dbReference>
<dbReference type="Proteomes" id="UP000001064">
    <property type="component" value="Unassembled WGS sequence"/>
</dbReference>
<dbReference type="PANTHER" id="PTHR23071">
    <property type="entry name" value="PHOSPHATIDYLINOSITOL GLYCAN"/>
    <property type="match status" value="1"/>
</dbReference>
<evidence type="ECO:0000313" key="4">
    <source>
        <dbReference type="Proteomes" id="UP000001064"/>
    </source>
</evidence>
<feature type="transmembrane region" description="Helical" evidence="2">
    <location>
        <begin position="693"/>
        <end position="712"/>
    </location>
</feature>
<gene>
    <name evidence="3" type="ORF">DICPUDRAFT_152174</name>
</gene>
<dbReference type="OrthoDB" id="17015at2759"/>
<organism evidence="3 4">
    <name type="scientific">Dictyostelium purpureum</name>
    <name type="common">Slime mold</name>
    <dbReference type="NCBI Taxonomy" id="5786"/>
    <lineage>
        <taxon>Eukaryota</taxon>
        <taxon>Amoebozoa</taxon>
        <taxon>Evosea</taxon>
        <taxon>Eumycetozoa</taxon>
        <taxon>Dictyostelia</taxon>
        <taxon>Dictyosteliales</taxon>
        <taxon>Dictyosteliaceae</taxon>
        <taxon>Dictyostelium</taxon>
    </lineage>
</organism>
<evidence type="ECO:0000256" key="1">
    <source>
        <dbReference type="SAM" id="MobiDB-lite"/>
    </source>
</evidence>
<feature type="transmembrane region" description="Helical" evidence="2">
    <location>
        <begin position="951"/>
        <end position="973"/>
    </location>
</feature>
<accession>F0ZKN2</accession>
<dbReference type="KEGG" id="dpp:DICPUDRAFT_152174"/>
<dbReference type="GeneID" id="10501404"/>
<dbReference type="EMBL" id="GL871058">
    <property type="protein sequence ID" value="EGC35509.1"/>
    <property type="molecule type" value="Genomic_DNA"/>
</dbReference>